<dbReference type="PROSITE" id="PS51304">
    <property type="entry name" value="GALECTIN"/>
    <property type="match status" value="1"/>
</dbReference>
<dbReference type="Gene3D" id="2.60.120.200">
    <property type="match status" value="1"/>
</dbReference>
<proteinExistence type="predicted"/>
<dbReference type="Pfam" id="PF00337">
    <property type="entry name" value="Gal-bind_lectin"/>
    <property type="match status" value="1"/>
</dbReference>
<dbReference type="Ensembl" id="ENSAPLT00000027893.1">
    <property type="protein sequence ID" value="ENSAPLP00000024115.1"/>
    <property type="gene ID" value="ENSAPLG00000015937.2"/>
</dbReference>
<accession>A0A493TEK8</accession>
<dbReference type="CDD" id="cd00070">
    <property type="entry name" value="GLECT"/>
    <property type="match status" value="1"/>
</dbReference>
<dbReference type="AlphaFoldDB" id="A0A493TEK8"/>
<organism evidence="4 5">
    <name type="scientific">Anas platyrhynchos platyrhynchos</name>
    <name type="common">Northern mallard</name>
    <dbReference type="NCBI Taxonomy" id="8840"/>
    <lineage>
        <taxon>Eukaryota</taxon>
        <taxon>Metazoa</taxon>
        <taxon>Chordata</taxon>
        <taxon>Craniata</taxon>
        <taxon>Vertebrata</taxon>
        <taxon>Euteleostomi</taxon>
        <taxon>Archelosauria</taxon>
        <taxon>Archosauria</taxon>
        <taxon>Dinosauria</taxon>
        <taxon>Saurischia</taxon>
        <taxon>Theropoda</taxon>
        <taxon>Coelurosauria</taxon>
        <taxon>Aves</taxon>
        <taxon>Neognathae</taxon>
        <taxon>Galloanserae</taxon>
        <taxon>Anseriformes</taxon>
        <taxon>Anatidae</taxon>
        <taxon>Anatinae</taxon>
        <taxon>Anas</taxon>
    </lineage>
</organism>
<feature type="domain" description="Galectin" evidence="3">
    <location>
        <begin position="4"/>
        <end position="138"/>
    </location>
</feature>
<reference evidence="4 5" key="1">
    <citation type="submission" date="2017-10" db="EMBL/GenBank/DDBJ databases">
        <title>A new Pekin duck reference genome.</title>
        <authorList>
            <person name="Hou Z.-C."/>
            <person name="Zhou Z.-K."/>
            <person name="Zhu F."/>
            <person name="Hou S.-S."/>
        </authorList>
    </citation>
    <scope>NUCLEOTIDE SEQUENCE [LARGE SCALE GENOMIC DNA]</scope>
</reference>
<dbReference type="SUPFAM" id="SSF49899">
    <property type="entry name" value="Concanavalin A-like lectins/glucanases"/>
    <property type="match status" value="1"/>
</dbReference>
<reference evidence="4" key="2">
    <citation type="submission" date="2025-08" db="UniProtKB">
        <authorList>
            <consortium name="Ensembl"/>
        </authorList>
    </citation>
    <scope>IDENTIFICATION</scope>
</reference>
<dbReference type="InterPro" id="IPR001079">
    <property type="entry name" value="Galectin_CRD"/>
</dbReference>
<dbReference type="Proteomes" id="UP000016666">
    <property type="component" value="Chromosome 1"/>
</dbReference>
<sequence>MSEKFEIFNLDMKVGDTLKVKGKISGDAEGFSINLGSSSSDLALHFNPRFTETVIVCNSRCGNAWQAEHRDHHFCFSRDSTVKVRALWGCWGVFVGGKTQVSRLFYPLRLPLPHPHPLGFGSWLLFPLPLQFPNLSLSSCALIAPRFTLTIRPPSPPAGDAALAALSPRWMSQDVARAAFRSSPLPAAVERSLIASSLARGWGGGGELTVLRNDAFYLQRSAVSSCSVPLFMFMADTPFSGSR</sequence>
<dbReference type="PANTHER" id="PTHR11346">
    <property type="entry name" value="GALECTIN"/>
    <property type="match status" value="1"/>
</dbReference>
<evidence type="ECO:0000259" key="3">
    <source>
        <dbReference type="PROSITE" id="PS51304"/>
    </source>
</evidence>
<name>A0A493TEK8_ANAPP</name>
<evidence type="ECO:0000313" key="5">
    <source>
        <dbReference type="Proteomes" id="UP000016666"/>
    </source>
</evidence>
<protein>
    <recommendedName>
        <fullName evidence="2">Galectin</fullName>
    </recommendedName>
</protein>
<dbReference type="GeneTree" id="ENSGT00940000155025"/>
<keyword evidence="5" id="KW-1185">Reference proteome</keyword>
<dbReference type="SMART" id="SM00276">
    <property type="entry name" value="GLECT"/>
    <property type="match status" value="1"/>
</dbReference>
<dbReference type="STRING" id="8840.ENSAPLP00000024115"/>
<dbReference type="InterPro" id="IPR044156">
    <property type="entry name" value="Galectin-like"/>
</dbReference>
<keyword evidence="1 2" id="KW-0430">Lectin</keyword>
<reference evidence="4" key="3">
    <citation type="submission" date="2025-09" db="UniProtKB">
        <authorList>
            <consortium name="Ensembl"/>
        </authorList>
    </citation>
    <scope>IDENTIFICATION</scope>
</reference>
<dbReference type="PANTHER" id="PTHR11346:SF104">
    <property type="entry name" value="GALECTIN-2"/>
    <property type="match status" value="1"/>
</dbReference>
<evidence type="ECO:0000256" key="2">
    <source>
        <dbReference type="RuleBase" id="RU102079"/>
    </source>
</evidence>
<evidence type="ECO:0000256" key="1">
    <source>
        <dbReference type="ARBA" id="ARBA00022734"/>
    </source>
</evidence>
<dbReference type="InterPro" id="IPR013320">
    <property type="entry name" value="ConA-like_dom_sf"/>
</dbReference>
<evidence type="ECO:0000313" key="4">
    <source>
        <dbReference type="Ensembl" id="ENSAPLP00000024115.1"/>
    </source>
</evidence>
<dbReference type="SMART" id="SM00908">
    <property type="entry name" value="Gal-bind_lectin"/>
    <property type="match status" value="1"/>
</dbReference>
<dbReference type="GO" id="GO:0030246">
    <property type="term" value="F:carbohydrate binding"/>
    <property type="evidence" value="ECO:0007669"/>
    <property type="project" value="UniProtKB-UniRule"/>
</dbReference>